<sequence>MKKIRIIQYLIIALMVVFVGCNKSRHEAIKEILNEMTLEEKIGQMLLVGFNGISVNNELSTLIKDEKVGGLILFKENIETSSQLKSLLEDISKLNTSIPLFISIDEEGGRVSRLPDDINKFPSASEVGSKDDKEYAYENGRKMGEVLSKYGINMDFAPVLDIYSNTKNTVIGNRAFGNNEEIVSTMGIEMMKGLQDENIIACVKHFPGHGDTEVDSHVGLPIVYKTLEELEKFEFIPFKKAIENNCDVVMVSHIVLNEIDSKNPSSLSKAVISGLLRENLGFDNVVITDDMNMSAITNTISVEKASIESIKAGSDIILIGGGLDTITSVIREIELSIKNGDLSEDRIDESVYRILELKSKYLR</sequence>
<evidence type="ECO:0000259" key="6">
    <source>
        <dbReference type="Pfam" id="PF00933"/>
    </source>
</evidence>
<dbReference type="Proteomes" id="UP000609849">
    <property type="component" value="Unassembled WGS sequence"/>
</dbReference>
<evidence type="ECO:0000313" key="8">
    <source>
        <dbReference type="Proteomes" id="UP000609849"/>
    </source>
</evidence>
<comment type="caution">
    <text evidence="7">The sequence shown here is derived from an EMBL/GenBank/DDBJ whole genome shotgun (WGS) entry which is preliminary data.</text>
</comment>
<evidence type="ECO:0000256" key="5">
    <source>
        <dbReference type="ARBA" id="ARBA00023295"/>
    </source>
</evidence>
<dbReference type="InterPro" id="IPR036962">
    <property type="entry name" value="Glyco_hydro_3_N_sf"/>
</dbReference>
<comment type="catalytic activity">
    <reaction evidence="1">
        <text>Hydrolysis of terminal non-reducing N-acetyl-D-hexosamine residues in N-acetyl-beta-D-hexosaminides.</text>
        <dbReference type="EC" id="3.2.1.52"/>
    </reaction>
</comment>
<feature type="domain" description="Glycoside hydrolase family 3 N-terminal" evidence="6">
    <location>
        <begin position="37"/>
        <end position="357"/>
    </location>
</feature>
<comment type="similarity">
    <text evidence="2">Belongs to the glycosyl hydrolase 3 family.</text>
</comment>
<dbReference type="PRINTS" id="PR00133">
    <property type="entry name" value="GLHYDRLASE3"/>
</dbReference>
<dbReference type="PANTHER" id="PTHR30480">
    <property type="entry name" value="BETA-HEXOSAMINIDASE-RELATED"/>
    <property type="match status" value="1"/>
</dbReference>
<keyword evidence="8" id="KW-1185">Reference proteome</keyword>
<dbReference type="InterPro" id="IPR050226">
    <property type="entry name" value="NagZ_Beta-hexosaminidase"/>
</dbReference>
<dbReference type="PROSITE" id="PS51257">
    <property type="entry name" value="PROKAR_LIPOPROTEIN"/>
    <property type="match status" value="1"/>
</dbReference>
<evidence type="ECO:0000256" key="3">
    <source>
        <dbReference type="ARBA" id="ARBA00012663"/>
    </source>
</evidence>
<dbReference type="NCBIfam" id="NF003740">
    <property type="entry name" value="PRK05337.1"/>
    <property type="match status" value="1"/>
</dbReference>
<dbReference type="RefSeq" id="WP_153924748.1">
    <property type="nucleotide sequence ID" value="NZ_JACRWE010000004.1"/>
</dbReference>
<organism evidence="7 8">
    <name type="scientific">Romboutsia faecis</name>
    <dbReference type="NCBI Taxonomy" id="2764597"/>
    <lineage>
        <taxon>Bacteria</taxon>
        <taxon>Bacillati</taxon>
        <taxon>Bacillota</taxon>
        <taxon>Clostridia</taxon>
        <taxon>Peptostreptococcales</taxon>
        <taxon>Peptostreptococcaceae</taxon>
        <taxon>Romboutsia</taxon>
    </lineage>
</organism>
<dbReference type="EC" id="3.2.1.52" evidence="3"/>
<keyword evidence="5 7" id="KW-0326">Glycosidase</keyword>
<accession>A0ABR7JQP5</accession>
<evidence type="ECO:0000256" key="4">
    <source>
        <dbReference type="ARBA" id="ARBA00022801"/>
    </source>
</evidence>
<protein>
    <recommendedName>
        <fullName evidence="3">beta-N-acetylhexosaminidase</fullName>
        <ecNumber evidence="3">3.2.1.52</ecNumber>
    </recommendedName>
</protein>
<evidence type="ECO:0000256" key="1">
    <source>
        <dbReference type="ARBA" id="ARBA00001231"/>
    </source>
</evidence>
<dbReference type="EMBL" id="JACRWE010000004">
    <property type="protein sequence ID" value="MBC5997241.1"/>
    <property type="molecule type" value="Genomic_DNA"/>
</dbReference>
<evidence type="ECO:0000256" key="2">
    <source>
        <dbReference type="ARBA" id="ARBA00005336"/>
    </source>
</evidence>
<proteinExistence type="inferred from homology"/>
<dbReference type="InterPro" id="IPR017853">
    <property type="entry name" value="GH"/>
</dbReference>
<name>A0ABR7JQP5_9FIRM</name>
<keyword evidence="4 7" id="KW-0378">Hydrolase</keyword>
<dbReference type="GO" id="GO:0004563">
    <property type="term" value="F:beta-N-acetylhexosaminidase activity"/>
    <property type="evidence" value="ECO:0007669"/>
    <property type="project" value="UniProtKB-EC"/>
</dbReference>
<dbReference type="Gene3D" id="3.20.20.300">
    <property type="entry name" value="Glycoside hydrolase, family 3, N-terminal domain"/>
    <property type="match status" value="1"/>
</dbReference>
<gene>
    <name evidence="7" type="primary">nagZ</name>
    <name evidence="7" type="ORF">H8923_10745</name>
</gene>
<dbReference type="PANTHER" id="PTHR30480:SF13">
    <property type="entry name" value="BETA-HEXOSAMINIDASE"/>
    <property type="match status" value="1"/>
</dbReference>
<evidence type="ECO:0000313" key="7">
    <source>
        <dbReference type="EMBL" id="MBC5997241.1"/>
    </source>
</evidence>
<dbReference type="SUPFAM" id="SSF51445">
    <property type="entry name" value="(Trans)glycosidases"/>
    <property type="match status" value="1"/>
</dbReference>
<reference evidence="7 8" key="1">
    <citation type="submission" date="2020-08" db="EMBL/GenBank/DDBJ databases">
        <authorList>
            <person name="Liu C."/>
            <person name="Sun Q."/>
        </authorList>
    </citation>
    <scope>NUCLEOTIDE SEQUENCE [LARGE SCALE GENOMIC DNA]</scope>
    <source>
        <strain evidence="7 8">NSJ-18</strain>
    </source>
</reference>
<dbReference type="Pfam" id="PF00933">
    <property type="entry name" value="Glyco_hydro_3"/>
    <property type="match status" value="1"/>
</dbReference>
<dbReference type="InterPro" id="IPR001764">
    <property type="entry name" value="Glyco_hydro_3_N"/>
</dbReference>